<dbReference type="Gene3D" id="2.60.120.260">
    <property type="entry name" value="Galactose-binding domain-like"/>
    <property type="match status" value="1"/>
</dbReference>
<dbReference type="Proteomes" id="UP001530400">
    <property type="component" value="Unassembled WGS sequence"/>
</dbReference>
<feature type="compositionally biased region" description="Basic and acidic residues" evidence="1">
    <location>
        <begin position="253"/>
        <end position="269"/>
    </location>
</feature>
<proteinExistence type="predicted"/>
<dbReference type="PANTHER" id="PTHR43536">
    <property type="entry name" value="MANNOSYLGLYCOPROTEIN ENDO-BETA-MANNOSIDASE"/>
    <property type="match status" value="1"/>
</dbReference>
<dbReference type="PANTHER" id="PTHR43536:SF1">
    <property type="entry name" value="MANNOSYLGLYCOPROTEIN ENDO-BETA-MANNOSIDASE"/>
    <property type="match status" value="1"/>
</dbReference>
<evidence type="ECO:0000313" key="5">
    <source>
        <dbReference type="Proteomes" id="UP001530400"/>
    </source>
</evidence>
<dbReference type="Pfam" id="PF18368">
    <property type="entry name" value="Ig_GlcNase"/>
    <property type="match status" value="1"/>
</dbReference>
<gene>
    <name evidence="4" type="ORF">ACHAWO_005166</name>
</gene>
<dbReference type="InterPro" id="IPR043534">
    <property type="entry name" value="EBDG/EBM"/>
</dbReference>
<evidence type="ECO:0000259" key="2">
    <source>
        <dbReference type="Pfam" id="PF02836"/>
    </source>
</evidence>
<accession>A0ABD3N5A3</accession>
<feature type="domain" description="Glycoside hydrolase family 2 catalytic" evidence="2">
    <location>
        <begin position="470"/>
        <end position="591"/>
    </location>
</feature>
<dbReference type="SUPFAM" id="SSF51445">
    <property type="entry name" value="(Trans)glycosidases"/>
    <property type="match status" value="1"/>
</dbReference>
<dbReference type="InterPro" id="IPR017853">
    <property type="entry name" value="GH"/>
</dbReference>
<organism evidence="4 5">
    <name type="scientific">Cyclotella atomus</name>
    <dbReference type="NCBI Taxonomy" id="382360"/>
    <lineage>
        <taxon>Eukaryota</taxon>
        <taxon>Sar</taxon>
        <taxon>Stramenopiles</taxon>
        <taxon>Ochrophyta</taxon>
        <taxon>Bacillariophyta</taxon>
        <taxon>Coscinodiscophyceae</taxon>
        <taxon>Thalassiosirophycidae</taxon>
        <taxon>Stephanodiscales</taxon>
        <taxon>Stephanodiscaceae</taxon>
        <taxon>Cyclotella</taxon>
    </lineage>
</organism>
<dbReference type="AlphaFoldDB" id="A0ABD3N5A3"/>
<keyword evidence="5" id="KW-1185">Reference proteome</keyword>
<dbReference type="SUPFAM" id="SSF49303">
    <property type="entry name" value="beta-Galactosidase/glucuronidase domain"/>
    <property type="match status" value="2"/>
</dbReference>
<feature type="region of interest" description="Disordered" evidence="1">
    <location>
        <begin position="241"/>
        <end position="269"/>
    </location>
</feature>
<dbReference type="Gene3D" id="2.60.40.10">
    <property type="entry name" value="Immunoglobulins"/>
    <property type="match status" value="2"/>
</dbReference>
<feature type="domain" description="Exo-beta-D-glucosaminidase Ig-fold" evidence="3">
    <location>
        <begin position="976"/>
        <end position="1063"/>
    </location>
</feature>
<dbReference type="InterPro" id="IPR041351">
    <property type="entry name" value="Ig_GlcNase"/>
</dbReference>
<name>A0ABD3N5A3_9STRA</name>
<comment type="caution">
    <text evidence="4">The sequence shown here is derived from an EMBL/GenBank/DDBJ whole genome shotgun (WGS) entry which is preliminary data.</text>
</comment>
<evidence type="ECO:0000313" key="4">
    <source>
        <dbReference type="EMBL" id="KAL3771226.1"/>
    </source>
</evidence>
<evidence type="ECO:0000256" key="1">
    <source>
        <dbReference type="SAM" id="MobiDB-lite"/>
    </source>
</evidence>
<evidence type="ECO:0008006" key="6">
    <source>
        <dbReference type="Google" id="ProtNLM"/>
    </source>
</evidence>
<dbReference type="InterPro" id="IPR006103">
    <property type="entry name" value="Glyco_hydro_2_cat"/>
</dbReference>
<dbReference type="Gene3D" id="3.20.20.80">
    <property type="entry name" value="Glycosidases"/>
    <property type="match status" value="1"/>
</dbReference>
<dbReference type="InterPro" id="IPR036156">
    <property type="entry name" value="Beta-gal/glucu_dom_sf"/>
</dbReference>
<dbReference type="InterPro" id="IPR013783">
    <property type="entry name" value="Ig-like_fold"/>
</dbReference>
<evidence type="ECO:0000259" key="3">
    <source>
        <dbReference type="Pfam" id="PF18368"/>
    </source>
</evidence>
<protein>
    <recommendedName>
        <fullName evidence="6">Beta-mannosidase</fullName>
    </recommendedName>
</protein>
<dbReference type="Pfam" id="PF02836">
    <property type="entry name" value="Glyco_hydro_2_C"/>
    <property type="match status" value="1"/>
</dbReference>
<sequence length="1105" mass="123120">MMGVSVSAGTVDLWTTCHSFAQRKHFQEFSDLAPPSQWEQYEVEKYCFLSRHITDDKSQYSSLAPGTALFQHWLSDFGRNENSSWDPLNEFPTWQVMKQYPDISDDGQVDIGGDLSSSARDYYTLWYTASISANDEDQSNSTGKKIRRKRGHLTLHGVNYQPLVYYGGDLLLPYSTFADRPNETVDLGGMFLRRHYDIGLLNRELDLPLEILVLPPPVVGKPTDVDNKSMRNNQLKFQLKKGTSAKRKLGSNQRDKENEPQGQGGDHDLAQSGAIMQCSAGWDWIQSTPDRNTGIWDKVQVDWICGDVKLHDVRVQVAEISANEIGDYNSRSVNDTDALPIGNGVLVDVVLNLSVTTTLHTAQNDPVMGKFQYQIKEVGTSTTVASGTFEHITINQTVSEVLLGAIQLIGAKLWWPHTHGSQPLYSASITFQSYEVDDNESSMHETQTESTFGIRTISSYTHPLTKSLTVRVNGHSIFLTGGNWVTTDQFLRFSTSRKRYTQELLHLKNIGFNAIRVWGGGIAETEEFYNAADRLGLLVYQEFWMTGDNNGRYAGSHDWPLDHNAYLLNAKDVIIRLRNHPSLIMFGGGNELLPIPSETTLSDVSPPTEIDSGLRTDIANLDGSRIYISSSVTDIGPAFDPTRSLGPKDGPYGIMDEAKFFDRNPGLSSPLLSINEASNNILPSDITDIESPGRSIGFQTEIGSVSHPELSTLKRFLTHDALGSFPDCRVSDEHSDAVQSEWAYFKYLPFTEGDSGVDQICQFRYPPINDTSSRMESIEDYTWSAQLAQYFQYKALYEGYFHQMLEDYSAVFLWKFSSPAPSFRGALYDWFLDSNGGYFGAQHGINSNSPVKVILNLQDWSIHLANAVPVDVTANSVQWNAYSLNGELVGSGEISIPDSSIGGNSVTHLESQIQWLGTGQSFLPDGINNLQEVLLYRFDLTFELHNNDIFDPSSIAPKITNSYYMSDPNKTDLADRQSRYAILGAMRNVVPKVTVEASCNAQEDGIECRLKNAGDKVAIMVKLSLLDKSRNDTKDNRILPTYFSNNYITILPEELVNVRIHAADEGILCSGEAASGSNHPDSRAILFIDGWNVEETTVTILCSTS</sequence>
<dbReference type="EMBL" id="JALLPJ020001291">
    <property type="protein sequence ID" value="KAL3771226.1"/>
    <property type="molecule type" value="Genomic_DNA"/>
</dbReference>
<reference evidence="4 5" key="1">
    <citation type="submission" date="2024-10" db="EMBL/GenBank/DDBJ databases">
        <title>Updated reference genomes for cyclostephanoid diatoms.</title>
        <authorList>
            <person name="Roberts W.R."/>
            <person name="Alverson A.J."/>
        </authorList>
    </citation>
    <scope>NUCLEOTIDE SEQUENCE [LARGE SCALE GENOMIC DNA]</scope>
    <source>
        <strain evidence="4 5">AJA010-31</strain>
    </source>
</reference>